<accession>A0ABD2QDJ1</accession>
<protein>
    <submittedName>
        <fullName evidence="3">Cytochrome c oxidase assembly factor 7</fullName>
    </submittedName>
</protein>
<evidence type="ECO:0000256" key="2">
    <source>
        <dbReference type="ARBA" id="ARBA00022737"/>
    </source>
</evidence>
<name>A0ABD2QDJ1_9PLAT</name>
<reference evidence="3 4" key="1">
    <citation type="submission" date="2024-11" db="EMBL/GenBank/DDBJ databases">
        <title>Adaptive evolution of stress response genes in parasites aligns with host niche diversity.</title>
        <authorList>
            <person name="Hahn C."/>
            <person name="Resl P."/>
        </authorList>
    </citation>
    <scope>NUCLEOTIDE SEQUENCE [LARGE SCALE GENOMIC DNA]</scope>
    <source>
        <strain evidence="3">EGGRZ-B1_66</strain>
        <tissue evidence="3">Body</tissue>
    </source>
</reference>
<dbReference type="EMBL" id="JBJKFK010000355">
    <property type="protein sequence ID" value="KAL3317612.1"/>
    <property type="molecule type" value="Genomic_DNA"/>
</dbReference>
<dbReference type="InterPro" id="IPR040239">
    <property type="entry name" value="HcpB-like"/>
</dbReference>
<dbReference type="InterPro" id="IPR006597">
    <property type="entry name" value="Sel1-like"/>
</dbReference>
<dbReference type="Pfam" id="PF08238">
    <property type="entry name" value="Sel1"/>
    <property type="match status" value="3"/>
</dbReference>
<dbReference type="PANTHER" id="PTHR13891">
    <property type="entry name" value="CYTOCHROME C OXIDASE ASSEMBLY FACTOR 7"/>
    <property type="match status" value="1"/>
</dbReference>
<dbReference type="SUPFAM" id="SSF81901">
    <property type="entry name" value="HCP-like"/>
    <property type="match status" value="1"/>
</dbReference>
<comment type="caution">
    <text evidence="3">The sequence shown here is derived from an EMBL/GenBank/DDBJ whole genome shotgun (WGS) entry which is preliminary data.</text>
</comment>
<dbReference type="Gene3D" id="1.25.40.10">
    <property type="entry name" value="Tetratricopeptide repeat domain"/>
    <property type="match status" value="1"/>
</dbReference>
<dbReference type="SMART" id="SM00671">
    <property type="entry name" value="SEL1"/>
    <property type="match status" value="5"/>
</dbReference>
<keyword evidence="4" id="KW-1185">Reference proteome</keyword>
<sequence>MDQKTFGSDDSGLLKYKTVEEAREDLEELGLKFEYGCRKEKNPQLQNTECYSLGQWYQSFKNDPKLAAEIFKKTCLEMDFKESCMKHAYLSTKGYADVKPDLNMAYESLDHACSKLKDMKSCTAIGLMFIEGILGHGPAPTEALKYFEKACSLKSPQGCFHYGGLLYSRADKFDEKTCTRMKKNAVEAWKKACEYGNPYGCKNVAKAYLKGDFVSQNQKMADQYNAMAKKLLD</sequence>
<evidence type="ECO:0000256" key="1">
    <source>
        <dbReference type="ARBA" id="ARBA00008486"/>
    </source>
</evidence>
<keyword evidence="2" id="KW-0677">Repeat</keyword>
<gene>
    <name evidence="3" type="primary">SELRC1</name>
    <name evidence="3" type="ORF">Ciccas_003737</name>
</gene>
<dbReference type="InterPro" id="IPR011990">
    <property type="entry name" value="TPR-like_helical_dom_sf"/>
</dbReference>
<dbReference type="Proteomes" id="UP001626550">
    <property type="component" value="Unassembled WGS sequence"/>
</dbReference>
<dbReference type="AlphaFoldDB" id="A0ABD2QDJ1"/>
<evidence type="ECO:0000313" key="3">
    <source>
        <dbReference type="EMBL" id="KAL3317612.1"/>
    </source>
</evidence>
<proteinExistence type="inferred from homology"/>
<evidence type="ECO:0000313" key="4">
    <source>
        <dbReference type="Proteomes" id="UP001626550"/>
    </source>
</evidence>
<dbReference type="PANTHER" id="PTHR13891:SF1">
    <property type="entry name" value="CYTOCHROME C OXIDASE ASSEMBLY FACTOR 7"/>
    <property type="match status" value="1"/>
</dbReference>
<comment type="similarity">
    <text evidence="1">Belongs to the hcp beta-lactamase family.</text>
</comment>
<organism evidence="3 4">
    <name type="scientific">Cichlidogyrus casuarinus</name>
    <dbReference type="NCBI Taxonomy" id="1844966"/>
    <lineage>
        <taxon>Eukaryota</taxon>
        <taxon>Metazoa</taxon>
        <taxon>Spiralia</taxon>
        <taxon>Lophotrochozoa</taxon>
        <taxon>Platyhelminthes</taxon>
        <taxon>Monogenea</taxon>
        <taxon>Monopisthocotylea</taxon>
        <taxon>Dactylogyridea</taxon>
        <taxon>Ancyrocephalidae</taxon>
        <taxon>Cichlidogyrus</taxon>
    </lineage>
</organism>